<evidence type="ECO:0000313" key="2">
    <source>
        <dbReference type="Proteomes" id="UP000271889"/>
    </source>
</evidence>
<accession>A0A3P7QMH0</accession>
<dbReference type="Proteomes" id="UP000271889">
    <property type="component" value="Unassembled WGS sequence"/>
</dbReference>
<feature type="non-terminal residue" evidence="1">
    <location>
        <position position="41"/>
    </location>
</feature>
<reference evidence="1 2" key="1">
    <citation type="submission" date="2018-11" db="EMBL/GenBank/DDBJ databases">
        <authorList>
            <consortium name="Pathogen Informatics"/>
        </authorList>
    </citation>
    <scope>NUCLEOTIDE SEQUENCE [LARGE SCALE GENOMIC DNA]</scope>
</reference>
<protein>
    <submittedName>
        <fullName evidence="1">Uncharacterized protein</fullName>
    </submittedName>
</protein>
<gene>
    <name evidence="1" type="ORF">CGOC_LOCUS12251</name>
</gene>
<proteinExistence type="predicted"/>
<name>A0A3P7QMH0_CYLGO</name>
<keyword evidence="2" id="KW-1185">Reference proteome</keyword>
<dbReference type="EMBL" id="UYRV01121774">
    <property type="protein sequence ID" value="VDN32942.1"/>
    <property type="molecule type" value="Genomic_DNA"/>
</dbReference>
<organism evidence="1 2">
    <name type="scientific">Cylicostephanus goldi</name>
    <name type="common">Nematode worm</name>
    <dbReference type="NCBI Taxonomy" id="71465"/>
    <lineage>
        <taxon>Eukaryota</taxon>
        <taxon>Metazoa</taxon>
        <taxon>Ecdysozoa</taxon>
        <taxon>Nematoda</taxon>
        <taxon>Chromadorea</taxon>
        <taxon>Rhabditida</taxon>
        <taxon>Rhabditina</taxon>
        <taxon>Rhabditomorpha</taxon>
        <taxon>Strongyloidea</taxon>
        <taxon>Strongylidae</taxon>
        <taxon>Cylicostephanus</taxon>
    </lineage>
</organism>
<dbReference type="OrthoDB" id="6349953at2759"/>
<dbReference type="AlphaFoldDB" id="A0A3P7QMH0"/>
<sequence>MKAPGRKILSDPIRNEIDFKLHPLATQQTKNDQMVRFQCNK</sequence>
<evidence type="ECO:0000313" key="1">
    <source>
        <dbReference type="EMBL" id="VDN32942.1"/>
    </source>
</evidence>